<gene>
    <name evidence="2" type="ORF">COV24_04750</name>
</gene>
<proteinExistence type="predicted"/>
<comment type="caution">
    <text evidence="2">The sequence shown here is derived from an EMBL/GenBank/DDBJ whole genome shotgun (WGS) entry which is preliminary data.</text>
</comment>
<evidence type="ECO:0000313" key="3">
    <source>
        <dbReference type="Proteomes" id="UP000230214"/>
    </source>
</evidence>
<organism evidence="2 3">
    <name type="scientific">candidate division WWE3 bacterium CG10_big_fil_rev_8_21_14_0_10_32_10</name>
    <dbReference type="NCBI Taxonomy" id="1975090"/>
    <lineage>
        <taxon>Bacteria</taxon>
        <taxon>Katanobacteria</taxon>
    </lineage>
</organism>
<protein>
    <submittedName>
        <fullName evidence="2">Uncharacterized protein</fullName>
    </submittedName>
</protein>
<keyword evidence="1" id="KW-0472">Membrane</keyword>
<dbReference type="InterPro" id="IPR043993">
    <property type="entry name" value="T4SS_pilin"/>
</dbReference>
<reference evidence="2 3" key="1">
    <citation type="submission" date="2017-09" db="EMBL/GenBank/DDBJ databases">
        <title>Depth-based differentiation of microbial function through sediment-hosted aquifers and enrichment of novel symbionts in the deep terrestrial subsurface.</title>
        <authorList>
            <person name="Probst A.J."/>
            <person name="Ladd B."/>
            <person name="Jarett J.K."/>
            <person name="Geller-Mcgrath D.E."/>
            <person name="Sieber C.M."/>
            <person name="Emerson J.B."/>
            <person name="Anantharaman K."/>
            <person name="Thomas B.C."/>
            <person name="Malmstrom R."/>
            <person name="Stieglmeier M."/>
            <person name="Klingl A."/>
            <person name="Woyke T."/>
            <person name="Ryan C.M."/>
            <person name="Banfield J.F."/>
        </authorList>
    </citation>
    <scope>NUCLEOTIDE SEQUENCE [LARGE SCALE GENOMIC DNA]</scope>
    <source>
        <strain evidence="2">CG10_big_fil_rev_8_21_14_0_10_32_10</strain>
    </source>
</reference>
<dbReference type="Pfam" id="PF18895">
    <property type="entry name" value="T4SS_pilin"/>
    <property type="match status" value="1"/>
</dbReference>
<dbReference type="Proteomes" id="UP000230214">
    <property type="component" value="Unassembled WGS sequence"/>
</dbReference>
<name>A0A2H0R958_UNCKA</name>
<dbReference type="AlphaFoldDB" id="A0A2H0R958"/>
<keyword evidence="1" id="KW-1133">Transmembrane helix</keyword>
<sequence>MGKYIKKIFLISVLFTIIFGGLLFVSGTVFAGDTLNYLDKVAPSDFKKGGSISGVIGNVLGLILSLVGVIFFAIMIYGGIKWMTSRGNEQKTGEALGTIISATIGLIIIMSSYILVTFLFKEAGGGPAQNSACANPIVEIGKACPALGCPDGAECKDGICIGNREELCAVQCRNGYNCRNSSECDSSTIIRYYCPGDSSNVCCKAKG</sequence>
<keyword evidence="1" id="KW-0812">Transmembrane</keyword>
<dbReference type="EMBL" id="PCXU01000040">
    <property type="protein sequence ID" value="PIR43059.1"/>
    <property type="molecule type" value="Genomic_DNA"/>
</dbReference>
<feature type="transmembrane region" description="Helical" evidence="1">
    <location>
        <begin position="55"/>
        <end position="78"/>
    </location>
</feature>
<evidence type="ECO:0000313" key="2">
    <source>
        <dbReference type="EMBL" id="PIR43059.1"/>
    </source>
</evidence>
<evidence type="ECO:0000256" key="1">
    <source>
        <dbReference type="SAM" id="Phobius"/>
    </source>
</evidence>
<accession>A0A2H0R958</accession>
<feature type="transmembrane region" description="Helical" evidence="1">
    <location>
        <begin position="99"/>
        <end position="120"/>
    </location>
</feature>